<comment type="similarity">
    <text evidence="1">Belongs to the bacterial solute-binding protein 1 family.</text>
</comment>
<keyword evidence="3 5" id="KW-0732">Signal</keyword>
<keyword evidence="7" id="KW-1185">Reference proteome</keyword>
<feature type="region of interest" description="Disordered" evidence="4">
    <location>
        <begin position="25"/>
        <end position="51"/>
    </location>
</feature>
<name>A0ABT9ZQ23_9BACI</name>
<organism evidence="6 7">
    <name type="scientific">Evansella vedderi</name>
    <dbReference type="NCBI Taxonomy" id="38282"/>
    <lineage>
        <taxon>Bacteria</taxon>
        <taxon>Bacillati</taxon>
        <taxon>Bacillota</taxon>
        <taxon>Bacilli</taxon>
        <taxon>Bacillales</taxon>
        <taxon>Bacillaceae</taxon>
        <taxon>Evansella</taxon>
    </lineage>
</organism>
<evidence type="ECO:0000256" key="4">
    <source>
        <dbReference type="SAM" id="MobiDB-lite"/>
    </source>
</evidence>
<dbReference type="PANTHER" id="PTHR30061:SF50">
    <property type="entry name" value="MALTOSE_MALTODEXTRIN-BINDING PERIPLASMIC PROTEIN"/>
    <property type="match status" value="1"/>
</dbReference>
<reference evidence="6 7" key="1">
    <citation type="submission" date="2023-07" db="EMBL/GenBank/DDBJ databases">
        <title>Genomic Encyclopedia of Type Strains, Phase IV (KMG-IV): sequencing the most valuable type-strain genomes for metagenomic binning, comparative biology and taxonomic classification.</title>
        <authorList>
            <person name="Goeker M."/>
        </authorList>
    </citation>
    <scope>NUCLEOTIDE SEQUENCE [LARGE SCALE GENOMIC DNA]</scope>
    <source>
        <strain evidence="6 7">DSM 9768</strain>
    </source>
</reference>
<feature type="signal peptide" evidence="5">
    <location>
        <begin position="1"/>
        <end position="21"/>
    </location>
</feature>
<dbReference type="SUPFAM" id="SSF53850">
    <property type="entry name" value="Periplasmic binding protein-like II"/>
    <property type="match status" value="1"/>
</dbReference>
<evidence type="ECO:0000256" key="3">
    <source>
        <dbReference type="ARBA" id="ARBA00022729"/>
    </source>
</evidence>
<dbReference type="CDD" id="cd14749">
    <property type="entry name" value="PBP2_XBP1_like"/>
    <property type="match status" value="1"/>
</dbReference>
<feature type="compositionally biased region" description="Low complexity" evidence="4">
    <location>
        <begin position="31"/>
        <end position="49"/>
    </location>
</feature>
<dbReference type="RefSeq" id="WP_307321836.1">
    <property type="nucleotide sequence ID" value="NZ_JAUSUG010000002.1"/>
</dbReference>
<evidence type="ECO:0000256" key="2">
    <source>
        <dbReference type="ARBA" id="ARBA00022448"/>
    </source>
</evidence>
<gene>
    <name evidence="6" type="ORF">J2S74_000708</name>
</gene>
<evidence type="ECO:0000313" key="7">
    <source>
        <dbReference type="Proteomes" id="UP001230005"/>
    </source>
</evidence>
<dbReference type="Proteomes" id="UP001230005">
    <property type="component" value="Unassembled WGS sequence"/>
</dbReference>
<keyword evidence="6" id="KW-0762">Sugar transport</keyword>
<dbReference type="Pfam" id="PF13416">
    <property type="entry name" value="SBP_bac_8"/>
    <property type="match status" value="1"/>
</dbReference>
<keyword evidence="2" id="KW-0813">Transport</keyword>
<dbReference type="PROSITE" id="PS51257">
    <property type="entry name" value="PROKAR_LIPOPROTEIN"/>
    <property type="match status" value="1"/>
</dbReference>
<evidence type="ECO:0000256" key="1">
    <source>
        <dbReference type="ARBA" id="ARBA00008520"/>
    </source>
</evidence>
<dbReference type="InterPro" id="IPR006059">
    <property type="entry name" value="SBP"/>
</dbReference>
<dbReference type="Gene3D" id="3.40.190.10">
    <property type="entry name" value="Periplasmic binding protein-like II"/>
    <property type="match status" value="1"/>
</dbReference>
<evidence type="ECO:0000313" key="6">
    <source>
        <dbReference type="EMBL" id="MDQ0253336.1"/>
    </source>
</evidence>
<evidence type="ECO:0000256" key="5">
    <source>
        <dbReference type="SAM" id="SignalP"/>
    </source>
</evidence>
<comment type="caution">
    <text evidence="6">The sequence shown here is derived from an EMBL/GenBank/DDBJ whole genome shotgun (WGS) entry which is preliminary data.</text>
</comment>
<protein>
    <submittedName>
        <fullName evidence="6">Multiple sugar transport system substrate-binding protein</fullName>
    </submittedName>
</protein>
<feature type="chain" id="PRO_5046470658" evidence="5">
    <location>
        <begin position="22"/>
        <end position="451"/>
    </location>
</feature>
<proteinExistence type="inferred from homology"/>
<dbReference type="EMBL" id="JAUSUG010000002">
    <property type="protein sequence ID" value="MDQ0253336.1"/>
    <property type="molecule type" value="Genomic_DNA"/>
</dbReference>
<dbReference type="PANTHER" id="PTHR30061">
    <property type="entry name" value="MALTOSE-BINDING PERIPLASMIC PROTEIN"/>
    <property type="match status" value="1"/>
</dbReference>
<accession>A0ABT9ZQ23</accession>
<sequence>MKKRFLHVLVLALILLLAACGGDSDTGGDSGTSDNGGDSSSGEGTSDGESAGEGEIVEIEYWQYHFDSKVKLIDELIEEFEEANPGIKVKHTTFPYDQYNERVAAQVPAGRGPDVINLFYGWVPRYVDSGYLQPLPQDAFPHDEIESEFFPMVEAVKLDGEYWTIPTAVRTLALFYNKDLFAEAGLDPDSPPTTWDELVEYSIALTKRDNNNRLQQAGMAWEPSQQGHHWFRDALLYQAGGQGLSDDRKTILWDSTPAGLEAFKYWLDFPTTHGVAERDFYTDDVTAFRTGHAAMNVDGSFRIGTLQNDAPNFEWATAPLPMKDHRSTQSSFWSNGITSGVEGAKLDAAVKFLQFLTTDEVMERWLDEIGELPAKESVALQDKYLNHEIYGAFMEQLPYANAHFFVDESQERDLVIQAVDRVLLQNVSPEEAFEELVEETQKLFDNYWANR</sequence>